<reference evidence="4" key="3">
    <citation type="submission" date="2016-10" db="EMBL/GenBank/DDBJ databases">
        <authorList>
            <person name="Wibberg D."/>
        </authorList>
    </citation>
    <scope>NUCLEOTIDE SEQUENCE [LARGE SCALE GENOMIC DNA]</scope>
</reference>
<sequence>MKFSKLTVTAVAAFLVLQGPARAQGMPVIDAAGIAQAIVQIEKSVAILDQTIQLVTMFTSSFGVTSLLSSLNQPNRYPSTTQLGNQMFDSQAPGSTTARAIALDADRRIIGSDAEAALLRQQIAGAANAAGVAAGNLEMMDKRLRENGNTLGQLSRSRNIMQATVTNGLLLKQIHDAIIQNSQATSLLTMATAQAGLHVAEEAAAQRRERQKTATIFAIPRLP</sequence>
<dbReference type="EMBL" id="FOCV01000080">
    <property type="protein sequence ID" value="SEP31430.1"/>
    <property type="molecule type" value="Genomic_DNA"/>
</dbReference>
<keyword evidence="1" id="KW-0732">Signal</keyword>
<evidence type="ECO:0000313" key="5">
    <source>
        <dbReference type="Proteomes" id="UP000198939"/>
    </source>
</evidence>
<dbReference type="RefSeq" id="WP_072382123.1">
    <property type="nucleotide sequence ID" value="NZ_FNXB01000090.1"/>
</dbReference>
<dbReference type="Proteomes" id="UP000198939">
    <property type="component" value="Unassembled WGS sequence"/>
</dbReference>
<evidence type="ECO:0000313" key="4">
    <source>
        <dbReference type="Proteomes" id="UP000183063"/>
    </source>
</evidence>
<reference evidence="3 5" key="2">
    <citation type="submission" date="2016-10" db="EMBL/GenBank/DDBJ databases">
        <authorList>
            <person name="Varghese N."/>
            <person name="Submissions S."/>
        </authorList>
    </citation>
    <scope>NUCLEOTIDE SEQUENCE [LARGE SCALE GENOMIC DNA]</scope>
    <source>
        <strain evidence="3 5">CGMCC 1.7071</strain>
    </source>
</reference>
<dbReference type="OrthoDB" id="8071245at2"/>
<gene>
    <name evidence="2" type="ORF">RTCCBAU85039_6674</name>
    <name evidence="3" type="ORF">SAMN05216228_10805</name>
</gene>
<dbReference type="STRING" id="501024.RTCCBAU85039_6674"/>
<protein>
    <submittedName>
        <fullName evidence="2 3">Type IV secretion system protein VirB5</fullName>
    </submittedName>
</protein>
<name>A0A1H8WUR6_9HYPH</name>
<keyword evidence="5" id="KW-1185">Reference proteome</keyword>
<feature type="chain" id="PRO_5030029957" evidence="1">
    <location>
        <begin position="24"/>
        <end position="223"/>
    </location>
</feature>
<evidence type="ECO:0000256" key="1">
    <source>
        <dbReference type="SAM" id="SignalP"/>
    </source>
</evidence>
<dbReference type="AlphaFoldDB" id="A0A1H8WUR6"/>
<reference evidence="2" key="1">
    <citation type="submission" date="2016-10" db="EMBL/GenBank/DDBJ databases">
        <authorList>
            <person name="de Groot N.N."/>
        </authorList>
    </citation>
    <scope>NUCLEOTIDE SEQUENCE [LARGE SCALE GENOMIC DNA]</scope>
    <source>
        <strain evidence="2">CCBAU85039</strain>
    </source>
</reference>
<dbReference type="Proteomes" id="UP000183063">
    <property type="component" value="Unassembled WGS sequence"/>
</dbReference>
<accession>A0A1H8WUR6</accession>
<evidence type="ECO:0000313" key="2">
    <source>
        <dbReference type="EMBL" id="SEI21600.1"/>
    </source>
</evidence>
<organism evidence="2 4">
    <name type="scientific">Rhizobium tibeticum</name>
    <dbReference type="NCBI Taxonomy" id="501024"/>
    <lineage>
        <taxon>Bacteria</taxon>
        <taxon>Pseudomonadati</taxon>
        <taxon>Pseudomonadota</taxon>
        <taxon>Alphaproteobacteria</taxon>
        <taxon>Hyphomicrobiales</taxon>
        <taxon>Rhizobiaceae</taxon>
        <taxon>Rhizobium/Agrobacterium group</taxon>
        <taxon>Rhizobium</taxon>
    </lineage>
</organism>
<evidence type="ECO:0000313" key="3">
    <source>
        <dbReference type="EMBL" id="SEP31430.1"/>
    </source>
</evidence>
<proteinExistence type="predicted"/>
<dbReference type="EMBL" id="FNXB01000090">
    <property type="protein sequence ID" value="SEI21600.1"/>
    <property type="molecule type" value="Genomic_DNA"/>
</dbReference>
<feature type="signal peptide" evidence="1">
    <location>
        <begin position="1"/>
        <end position="23"/>
    </location>
</feature>